<accession>H3SFE7</accession>
<evidence type="ECO:0000256" key="1">
    <source>
        <dbReference type="SAM" id="Coils"/>
    </source>
</evidence>
<organism evidence="4 5">
    <name type="scientific">Paenibacillus dendritiformis C454</name>
    <dbReference type="NCBI Taxonomy" id="1131935"/>
    <lineage>
        <taxon>Bacteria</taxon>
        <taxon>Bacillati</taxon>
        <taxon>Bacillota</taxon>
        <taxon>Bacilli</taxon>
        <taxon>Bacillales</taxon>
        <taxon>Paenibacillaceae</taxon>
        <taxon>Paenibacillus</taxon>
    </lineage>
</organism>
<keyword evidence="3" id="KW-0812">Transmembrane</keyword>
<dbReference type="Gene3D" id="1.10.287.4300">
    <property type="entry name" value="Stage III sporulation protein AH-like"/>
    <property type="match status" value="1"/>
</dbReference>
<keyword evidence="1" id="KW-0175">Coiled coil</keyword>
<dbReference type="RefSeq" id="WP_006676752.1">
    <property type="nucleotide sequence ID" value="NZ_AHKH01000024.1"/>
</dbReference>
<feature type="transmembrane region" description="Helical" evidence="3">
    <location>
        <begin position="7"/>
        <end position="26"/>
    </location>
</feature>
<dbReference type="STRING" id="1131935.PDENDC454_11260"/>
<keyword evidence="5" id="KW-1185">Reference proteome</keyword>
<protein>
    <submittedName>
        <fullName evidence="4">Mutants block sporulation after engulfment (Stage III sporulation)</fullName>
    </submittedName>
</protein>
<dbReference type="OrthoDB" id="2665883at2"/>
<keyword evidence="3" id="KW-0472">Membrane</keyword>
<gene>
    <name evidence="4" type="ORF">PDENDC454_11260</name>
</gene>
<evidence type="ECO:0000313" key="5">
    <source>
        <dbReference type="Proteomes" id="UP000003900"/>
    </source>
</evidence>
<feature type="region of interest" description="Disordered" evidence="2">
    <location>
        <begin position="67"/>
        <end position="111"/>
    </location>
</feature>
<dbReference type="EMBL" id="AHKH01000024">
    <property type="protein sequence ID" value="EHQ62176.1"/>
    <property type="molecule type" value="Genomic_DNA"/>
</dbReference>
<evidence type="ECO:0000256" key="2">
    <source>
        <dbReference type="SAM" id="MobiDB-lite"/>
    </source>
</evidence>
<keyword evidence="3" id="KW-1133">Transmembrane helix</keyword>
<name>H3SFE7_9BACL</name>
<dbReference type="AlphaFoldDB" id="H3SFE7"/>
<feature type="coiled-coil region" evidence="1">
    <location>
        <begin position="130"/>
        <end position="181"/>
    </location>
</feature>
<sequence>MNTKRQTIWLVSMLSLMVVLSAYYLFTEDTPKAPEMAAEQQQLKGDATEATQLPQVEVTEVSVGEQAKAAENGTAAPEQAQEQGADPTVNVEGGQPGQDAAAPEATPEDKEQAMLDQVVAEDVMKRSMIEQKQMERNEQYQQELEKLMGMINDDKTTGDKLAQAYEDMNQLEEREVKISNLETELQKDYNSAVITQEDDRFTVVVQSNKMEVSEAVDIISRMMKELNVTQDKVSVQYVSE</sequence>
<dbReference type="InterPro" id="IPR038503">
    <property type="entry name" value="SpoIIIAH_sf"/>
</dbReference>
<dbReference type="PATRIC" id="fig|1131935.3.peg.2315"/>
<proteinExistence type="predicted"/>
<dbReference type="Pfam" id="PF12685">
    <property type="entry name" value="SpoIIIAH"/>
    <property type="match status" value="1"/>
</dbReference>
<dbReference type="Proteomes" id="UP000003900">
    <property type="component" value="Unassembled WGS sequence"/>
</dbReference>
<dbReference type="InterPro" id="IPR024232">
    <property type="entry name" value="SpoIIIAH"/>
</dbReference>
<comment type="caution">
    <text evidence="4">The sequence shown here is derived from an EMBL/GenBank/DDBJ whole genome shotgun (WGS) entry which is preliminary data.</text>
</comment>
<evidence type="ECO:0000313" key="4">
    <source>
        <dbReference type="EMBL" id="EHQ62176.1"/>
    </source>
</evidence>
<reference evidence="4 5" key="1">
    <citation type="journal article" date="2012" name="J. Bacteriol.">
        <title>Genome Sequence of the Pattern-Forming Social Bacterium Paenibacillus dendritiformis C454 Chiral Morphotype.</title>
        <authorList>
            <person name="Sirota-Madi A."/>
            <person name="Olender T."/>
            <person name="Helman Y."/>
            <person name="Brainis I."/>
            <person name="Finkelshtein A."/>
            <person name="Roth D."/>
            <person name="Hagai E."/>
            <person name="Leshkowitz D."/>
            <person name="Brodsky L."/>
            <person name="Galatenko V."/>
            <person name="Nikolaev V."/>
            <person name="Gutnick D.L."/>
            <person name="Lancet D."/>
            <person name="Ben-Jacob E."/>
        </authorList>
    </citation>
    <scope>NUCLEOTIDE SEQUENCE [LARGE SCALE GENOMIC DNA]</scope>
    <source>
        <strain evidence="4 5">C454</strain>
    </source>
</reference>
<evidence type="ECO:0000256" key="3">
    <source>
        <dbReference type="SAM" id="Phobius"/>
    </source>
</evidence>